<dbReference type="Proteomes" id="UP000460435">
    <property type="component" value="Unassembled WGS sequence"/>
</dbReference>
<dbReference type="PROSITE" id="PS51186">
    <property type="entry name" value="GNAT"/>
    <property type="match status" value="1"/>
</dbReference>
<dbReference type="InterPro" id="IPR000182">
    <property type="entry name" value="GNAT_dom"/>
</dbReference>
<dbReference type="InterPro" id="IPR025559">
    <property type="entry name" value="Eis_dom"/>
</dbReference>
<dbReference type="PANTHER" id="PTHR37817:SF1">
    <property type="entry name" value="N-ACETYLTRANSFERASE EIS"/>
    <property type="match status" value="1"/>
</dbReference>
<dbReference type="Pfam" id="PF13527">
    <property type="entry name" value="Acetyltransf_9"/>
    <property type="match status" value="1"/>
</dbReference>
<name>A0A7K3MD23_9ACTN</name>
<feature type="domain" description="N-acetyltransferase" evidence="1">
    <location>
        <begin position="32"/>
        <end position="192"/>
    </location>
</feature>
<dbReference type="Gene3D" id="3.30.1050.10">
    <property type="entry name" value="SCP2 sterol-binding domain"/>
    <property type="match status" value="1"/>
</dbReference>
<sequence>MYESEILRKAPRDNAGTCHLSGRTETCAMSDITIRPLHVHEQREAYELAMRAYHLSPTDSGWKRWLEPLSADRRFGAFLHGTLAGVISAFSTELTVPGGRTLTVAATGGAAVRADYSRRGVLTALMQEQLRDCAERGEKATYGWGPTSATLYGRYGSGIATNSKNVHITSRNAIFRNDTPTGGAVRMLRNSDAIPLIQEIYQSAASYRPGMIRRPTGLWPDDLGSTSSEHNVAVHTGPQGDDGFVLYRPVNFSHDGPNLQADLFVDDLHTTNPHAMSDLWRFLTSIDLTSEIYAPMRPIDEFIDLMLIDPRQYRVGEVQDHTLLRILDVLEALAARSYRRAKPVVMGIVDRLFPENDGNYRISSQGVERTGHAAQVRMGVETLAMIYLGAWSPSTLAIAGRINVLDAEAISAADELFRPTTAPWCGTSF</sequence>
<dbReference type="GO" id="GO:0030649">
    <property type="term" value="P:aminoglycoside antibiotic catabolic process"/>
    <property type="evidence" value="ECO:0007669"/>
    <property type="project" value="TreeGrafter"/>
</dbReference>
<dbReference type="InterPro" id="IPR036527">
    <property type="entry name" value="SCP2_sterol-bd_dom_sf"/>
</dbReference>
<dbReference type="Gene3D" id="3.40.630.30">
    <property type="match status" value="2"/>
</dbReference>
<dbReference type="SUPFAM" id="SSF55718">
    <property type="entry name" value="SCP-like"/>
    <property type="match status" value="1"/>
</dbReference>
<comment type="caution">
    <text evidence="2">The sequence shown here is derived from an EMBL/GenBank/DDBJ whole genome shotgun (WGS) entry which is preliminary data.</text>
</comment>
<dbReference type="PANTHER" id="PTHR37817">
    <property type="entry name" value="N-ACETYLTRANSFERASE EIS"/>
    <property type="match status" value="1"/>
</dbReference>
<dbReference type="EMBL" id="WLZY01000019">
    <property type="protein sequence ID" value="NDL61106.1"/>
    <property type="molecule type" value="Genomic_DNA"/>
</dbReference>
<dbReference type="Pfam" id="PF13530">
    <property type="entry name" value="SCP2_2"/>
    <property type="match status" value="1"/>
</dbReference>
<dbReference type="Pfam" id="PF17668">
    <property type="entry name" value="Acetyltransf_17"/>
    <property type="match status" value="1"/>
</dbReference>
<dbReference type="InterPro" id="IPR016181">
    <property type="entry name" value="Acyl_CoA_acyltransferase"/>
</dbReference>
<proteinExistence type="predicted"/>
<dbReference type="AlphaFoldDB" id="A0A7K3MD23"/>
<keyword evidence="3" id="KW-1185">Reference proteome</keyword>
<evidence type="ECO:0000259" key="1">
    <source>
        <dbReference type="PROSITE" id="PS51186"/>
    </source>
</evidence>
<organism evidence="2 3">
    <name type="scientific">Phytoactinopolyspora mesophila</name>
    <dbReference type="NCBI Taxonomy" id="2650750"/>
    <lineage>
        <taxon>Bacteria</taxon>
        <taxon>Bacillati</taxon>
        <taxon>Actinomycetota</taxon>
        <taxon>Actinomycetes</taxon>
        <taxon>Jiangellales</taxon>
        <taxon>Jiangellaceae</taxon>
        <taxon>Phytoactinopolyspora</taxon>
    </lineage>
</organism>
<reference evidence="2 3" key="1">
    <citation type="submission" date="2019-11" db="EMBL/GenBank/DDBJ databases">
        <authorList>
            <person name="Li X.-J."/>
            <person name="Feng X.-M."/>
        </authorList>
    </citation>
    <scope>NUCLEOTIDE SEQUENCE [LARGE SCALE GENOMIC DNA]</scope>
    <source>
        <strain evidence="2 3">XMNu-373</strain>
    </source>
</reference>
<protein>
    <submittedName>
        <fullName evidence="2">GNAT family N-acetyltransferase</fullName>
    </submittedName>
</protein>
<dbReference type="InterPro" id="IPR051554">
    <property type="entry name" value="Acetyltransferase_Eis"/>
</dbReference>
<gene>
    <name evidence="2" type="ORF">F7O44_28960</name>
</gene>
<evidence type="ECO:0000313" key="2">
    <source>
        <dbReference type="EMBL" id="NDL61106.1"/>
    </source>
</evidence>
<dbReference type="NCBIfam" id="NF002367">
    <property type="entry name" value="PRK01346.1-4"/>
    <property type="match status" value="1"/>
</dbReference>
<accession>A0A7K3MD23</accession>
<dbReference type="InterPro" id="IPR041380">
    <property type="entry name" value="Acetyltransf_17"/>
</dbReference>
<keyword evidence="2" id="KW-0808">Transferase</keyword>
<dbReference type="GO" id="GO:0034069">
    <property type="term" value="F:aminoglycoside N-acetyltransferase activity"/>
    <property type="evidence" value="ECO:0007669"/>
    <property type="project" value="TreeGrafter"/>
</dbReference>
<dbReference type="SUPFAM" id="SSF55729">
    <property type="entry name" value="Acyl-CoA N-acyltransferases (Nat)"/>
    <property type="match status" value="1"/>
</dbReference>
<evidence type="ECO:0000313" key="3">
    <source>
        <dbReference type="Proteomes" id="UP000460435"/>
    </source>
</evidence>